<accession>A0A8J6A9F1</accession>
<gene>
    <name evidence="1" type="ORF">J0S82_003469</name>
</gene>
<dbReference type="EMBL" id="JAGFMF010011654">
    <property type="protein sequence ID" value="KAG8517544.1"/>
    <property type="molecule type" value="Genomic_DNA"/>
</dbReference>
<organism evidence="1 2">
    <name type="scientific">Galemys pyrenaicus</name>
    <name type="common">Iberian desman</name>
    <name type="synonym">Pyrenean desman</name>
    <dbReference type="NCBI Taxonomy" id="202257"/>
    <lineage>
        <taxon>Eukaryota</taxon>
        <taxon>Metazoa</taxon>
        <taxon>Chordata</taxon>
        <taxon>Craniata</taxon>
        <taxon>Vertebrata</taxon>
        <taxon>Euteleostomi</taxon>
        <taxon>Mammalia</taxon>
        <taxon>Eutheria</taxon>
        <taxon>Laurasiatheria</taxon>
        <taxon>Eulipotyphla</taxon>
        <taxon>Talpidae</taxon>
        <taxon>Galemys</taxon>
    </lineage>
</organism>
<dbReference type="AlphaFoldDB" id="A0A8J6A9F1"/>
<dbReference type="Proteomes" id="UP000700334">
    <property type="component" value="Unassembled WGS sequence"/>
</dbReference>
<dbReference type="OrthoDB" id="10069788at2759"/>
<evidence type="ECO:0000313" key="2">
    <source>
        <dbReference type="Proteomes" id="UP000700334"/>
    </source>
</evidence>
<comment type="caution">
    <text evidence="1">The sequence shown here is derived from an EMBL/GenBank/DDBJ whole genome shotgun (WGS) entry which is preliminary data.</text>
</comment>
<sequence>IRNRDNIILMNWDLTWLNRYKHCSPPLNLIEPHQRHWFYIINSIEHPTPMLDILYSTKIVMEGIFLLMHSSNSLVENNKMIQILTLCLGAITTPLTAKCVLIKNDILKNCCFLHFKSTGSNNNY</sequence>
<name>A0A8J6A9F1_GALPY</name>
<evidence type="ECO:0000313" key="1">
    <source>
        <dbReference type="EMBL" id="KAG8517544.1"/>
    </source>
</evidence>
<protein>
    <submittedName>
        <fullName evidence="1">NADH-ubiquinone oxidoreductase chain 5</fullName>
    </submittedName>
</protein>
<keyword evidence="2" id="KW-1185">Reference proteome</keyword>
<reference evidence="1" key="1">
    <citation type="journal article" date="2021" name="Evol. Appl.">
        <title>The genome of the Pyrenean desman and the effects of bottlenecks and inbreeding on the genomic landscape of an endangered species.</title>
        <authorList>
            <person name="Escoda L."/>
            <person name="Castresana J."/>
        </authorList>
    </citation>
    <scope>NUCLEOTIDE SEQUENCE</scope>
    <source>
        <strain evidence="1">IBE-C5619</strain>
    </source>
</reference>
<feature type="non-terminal residue" evidence="1">
    <location>
        <position position="1"/>
    </location>
</feature>
<feature type="non-terminal residue" evidence="1">
    <location>
        <position position="124"/>
    </location>
</feature>
<proteinExistence type="predicted"/>